<accession>A0A1Q5PW26</accession>
<dbReference type="Gene3D" id="3.30.450.20">
    <property type="entry name" value="PAS domain"/>
    <property type="match status" value="1"/>
</dbReference>
<dbReference type="Pfam" id="PF12282">
    <property type="entry name" value="GAF_PdtaS"/>
    <property type="match status" value="1"/>
</dbReference>
<dbReference type="InterPro" id="IPR038424">
    <property type="entry name" value="H_kinase_PdtaS_GAF_sf"/>
</dbReference>
<gene>
    <name evidence="9" type="ORF">BSZ40_04825</name>
</gene>
<dbReference type="Proteomes" id="UP000185612">
    <property type="component" value="Unassembled WGS sequence"/>
</dbReference>
<dbReference type="RefSeq" id="WP_073823875.1">
    <property type="nucleotide sequence ID" value="NZ_MQVS01000004.1"/>
</dbReference>
<dbReference type="InterPro" id="IPR011495">
    <property type="entry name" value="Sig_transdc_His_kin_sub2_dim/P"/>
</dbReference>
<evidence type="ECO:0000256" key="7">
    <source>
        <dbReference type="ARBA" id="ARBA00022840"/>
    </source>
</evidence>
<keyword evidence="7" id="KW-0067">ATP-binding</keyword>
<evidence type="ECO:0000313" key="10">
    <source>
        <dbReference type="Proteomes" id="UP000185612"/>
    </source>
</evidence>
<dbReference type="SMART" id="SM00387">
    <property type="entry name" value="HATPase_c"/>
    <property type="match status" value="1"/>
</dbReference>
<dbReference type="SUPFAM" id="SSF55874">
    <property type="entry name" value="ATPase domain of HSP90 chaperone/DNA topoisomerase II/histidine kinase"/>
    <property type="match status" value="1"/>
</dbReference>
<protein>
    <recommendedName>
        <fullName evidence="2">histidine kinase</fullName>
        <ecNumber evidence="2">2.7.13.3</ecNumber>
    </recommendedName>
</protein>
<dbReference type="GO" id="GO:0005524">
    <property type="term" value="F:ATP binding"/>
    <property type="evidence" value="ECO:0007669"/>
    <property type="project" value="UniProtKB-KW"/>
</dbReference>
<dbReference type="EMBL" id="MQVS01000004">
    <property type="protein sequence ID" value="OKL51814.1"/>
    <property type="molecule type" value="Genomic_DNA"/>
</dbReference>
<dbReference type="Pfam" id="PF07568">
    <property type="entry name" value="HisKA_2"/>
    <property type="match status" value="1"/>
</dbReference>
<evidence type="ECO:0000256" key="5">
    <source>
        <dbReference type="ARBA" id="ARBA00022741"/>
    </source>
</evidence>
<dbReference type="OrthoDB" id="9767435at2"/>
<dbReference type="InterPro" id="IPR022066">
    <property type="entry name" value="PdtaS_GAF"/>
</dbReference>
<keyword evidence="3" id="KW-0597">Phosphoprotein</keyword>
<keyword evidence="6 9" id="KW-0418">Kinase</keyword>
<keyword evidence="4" id="KW-0808">Transferase</keyword>
<evidence type="ECO:0000259" key="8">
    <source>
        <dbReference type="PROSITE" id="PS50109"/>
    </source>
</evidence>
<evidence type="ECO:0000256" key="2">
    <source>
        <dbReference type="ARBA" id="ARBA00012438"/>
    </source>
</evidence>
<sequence length="486" mass="52652">MSDRFSQEDAVWVHRLVADWQVLADLSASDLLLWLPIAESRFVVAAHCRPATGQTVHIDDLIGRHQPTARAETLVEALETGAIVGPLDTRWTGSYAVAERLIPVRHNGRTIAVLAMQTNLGAAHAPTSEQLWKSQAAEILCDMIVAGTFPCEESPGLRRGSPRVVDGVLRLDTDGVVLHASPNAISAFSRLGVCSPLVNSVLAECVTNALEDYTQVDETLAVVLMGRASWRTEVEARGQHLSLRAIPLTDGAERLGAVVLVRDITEIRDRERELMTKDATIREIHHRVKNNLQTVSALLRLQARRSDNSEVRQALGEAERRVTMIAMVHEALSHTIDTRVSFDEVVGRIVRLAAAVATSDHTVTTRIEGSFGQVDGDAASALAVVLSELVSNAVEHAFADRDGEILVTAARDEEQLEIHVLDDGAGISPGASGSGLGTRIVQTLVRGELAGSIEWRARSTGGTDVKIRAHWLGAHGRRQARAQARN</sequence>
<dbReference type="SUPFAM" id="SSF55785">
    <property type="entry name" value="PYP-like sensor domain (PAS domain)"/>
    <property type="match status" value="1"/>
</dbReference>
<evidence type="ECO:0000256" key="1">
    <source>
        <dbReference type="ARBA" id="ARBA00000085"/>
    </source>
</evidence>
<dbReference type="PANTHER" id="PTHR41523">
    <property type="entry name" value="TWO-COMPONENT SYSTEM SENSOR PROTEIN"/>
    <property type="match status" value="1"/>
</dbReference>
<dbReference type="GO" id="GO:0004673">
    <property type="term" value="F:protein histidine kinase activity"/>
    <property type="evidence" value="ECO:0007669"/>
    <property type="project" value="UniProtKB-EC"/>
</dbReference>
<evidence type="ECO:0000313" key="9">
    <source>
        <dbReference type="EMBL" id="OKL51814.1"/>
    </source>
</evidence>
<dbReference type="InterPro" id="IPR035965">
    <property type="entry name" value="PAS-like_dom_sf"/>
</dbReference>
<evidence type="ECO:0000256" key="6">
    <source>
        <dbReference type="ARBA" id="ARBA00022777"/>
    </source>
</evidence>
<dbReference type="AlphaFoldDB" id="A0A1Q5PW26"/>
<dbReference type="InterPro" id="IPR036890">
    <property type="entry name" value="HATPase_C_sf"/>
</dbReference>
<comment type="catalytic activity">
    <reaction evidence="1">
        <text>ATP + protein L-histidine = ADP + protein N-phospho-L-histidine.</text>
        <dbReference type="EC" id="2.7.13.3"/>
    </reaction>
</comment>
<dbReference type="Pfam" id="PF02518">
    <property type="entry name" value="HATPase_c"/>
    <property type="match status" value="1"/>
</dbReference>
<reference evidence="10" key="1">
    <citation type="submission" date="2016-12" db="EMBL/GenBank/DDBJ databases">
        <authorList>
            <person name="Meng X."/>
        </authorList>
    </citation>
    <scope>NUCLEOTIDE SEQUENCE [LARGE SCALE GENOMIC DNA]</scope>
    <source>
        <strain evidence="10">DSM 20732</strain>
    </source>
</reference>
<evidence type="ECO:0000256" key="4">
    <source>
        <dbReference type="ARBA" id="ARBA00022679"/>
    </source>
</evidence>
<dbReference type="InterPro" id="IPR003594">
    <property type="entry name" value="HATPase_dom"/>
</dbReference>
<dbReference type="STRING" id="52770.BSZ40_04825"/>
<keyword evidence="10" id="KW-1185">Reference proteome</keyword>
<evidence type="ECO:0000256" key="3">
    <source>
        <dbReference type="ARBA" id="ARBA00022553"/>
    </source>
</evidence>
<comment type="caution">
    <text evidence="9">The sequence shown here is derived from an EMBL/GenBank/DDBJ whole genome shotgun (WGS) entry which is preliminary data.</text>
</comment>
<dbReference type="InParanoid" id="A0A1Q5PW26"/>
<dbReference type="InterPro" id="IPR005467">
    <property type="entry name" value="His_kinase_dom"/>
</dbReference>
<dbReference type="PROSITE" id="PS50109">
    <property type="entry name" value="HIS_KIN"/>
    <property type="match status" value="1"/>
</dbReference>
<dbReference type="EC" id="2.7.13.3" evidence="2"/>
<organism evidence="9 10">
    <name type="scientific">Buchananella hordeovulneris</name>
    <dbReference type="NCBI Taxonomy" id="52770"/>
    <lineage>
        <taxon>Bacteria</taxon>
        <taxon>Bacillati</taxon>
        <taxon>Actinomycetota</taxon>
        <taxon>Actinomycetes</taxon>
        <taxon>Actinomycetales</taxon>
        <taxon>Actinomycetaceae</taxon>
        <taxon>Buchananella</taxon>
    </lineage>
</organism>
<dbReference type="PANTHER" id="PTHR41523:SF8">
    <property type="entry name" value="ETHYLENE RESPONSE SENSOR PROTEIN"/>
    <property type="match status" value="1"/>
</dbReference>
<dbReference type="Gene3D" id="3.30.565.10">
    <property type="entry name" value="Histidine kinase-like ATPase, C-terminal domain"/>
    <property type="match status" value="1"/>
</dbReference>
<dbReference type="Pfam" id="PF08448">
    <property type="entry name" value="PAS_4"/>
    <property type="match status" value="1"/>
</dbReference>
<dbReference type="InterPro" id="IPR013656">
    <property type="entry name" value="PAS_4"/>
</dbReference>
<keyword evidence="5" id="KW-0547">Nucleotide-binding</keyword>
<proteinExistence type="predicted"/>
<name>A0A1Q5PW26_9ACTO</name>
<feature type="domain" description="Histidine kinase" evidence="8">
    <location>
        <begin position="283"/>
        <end position="468"/>
    </location>
</feature>
<dbReference type="Gene3D" id="3.30.450.280">
    <property type="entry name" value="GAF domain"/>
    <property type="match status" value="1"/>
</dbReference>